<dbReference type="PANTHER" id="PTHR21580">
    <property type="entry name" value="SHIPPO-1-RELATED"/>
    <property type="match status" value="1"/>
</dbReference>
<dbReference type="AlphaFoldDB" id="A0A8B8FRP0"/>
<gene>
    <name evidence="3" type="primary">LOC112685460</name>
</gene>
<evidence type="ECO:0000313" key="3">
    <source>
        <dbReference type="RefSeq" id="XP_025413143.1"/>
    </source>
</evidence>
<sequence length="244" mass="26293">MDKKMLEYASVGSRSPGPAEYSVKPTIGKFATDPTIEKNPAYSILGKRNQKIESIGPGPGYDVSTLNHYGKHRVLGGLLSKRLDDKAPAQTPGPADYCVQSHQDHGAIKMVRPSGLQLKPRSMVPGPNAYILPDALNKQAAPLGKRFPPLKAFVTPGPGAYDLPHGDRYLSGRYGGGRTMAGRPKRSRVPEMPGPAAYDGSKPKCCTIQPSMDKCRTTFGAKRPDIVPPFAVPADNEYDSDCCK</sequence>
<feature type="region of interest" description="Disordered" evidence="1">
    <location>
        <begin position="1"/>
        <end position="25"/>
    </location>
</feature>
<dbReference type="InterPro" id="IPR051291">
    <property type="entry name" value="CIMAP"/>
</dbReference>
<dbReference type="OrthoDB" id="429991at2759"/>
<reference evidence="3" key="1">
    <citation type="submission" date="2025-08" db="UniProtKB">
        <authorList>
            <consortium name="RefSeq"/>
        </authorList>
    </citation>
    <scope>IDENTIFICATION</scope>
    <source>
        <tissue evidence="3">Whole body</tissue>
    </source>
</reference>
<accession>A0A8B8FRP0</accession>
<dbReference type="InterPro" id="IPR010736">
    <property type="entry name" value="SHIPPO-rpt"/>
</dbReference>
<proteinExistence type="predicted"/>
<dbReference type="Proteomes" id="UP000694846">
    <property type="component" value="Unplaced"/>
</dbReference>
<dbReference type="RefSeq" id="XP_025413143.1">
    <property type="nucleotide sequence ID" value="XM_025557358.1"/>
</dbReference>
<evidence type="ECO:0000256" key="1">
    <source>
        <dbReference type="SAM" id="MobiDB-lite"/>
    </source>
</evidence>
<name>A0A8B8FRP0_9HEMI</name>
<dbReference type="Pfam" id="PF07004">
    <property type="entry name" value="SHIPPO-rpt"/>
    <property type="match status" value="2"/>
</dbReference>
<keyword evidence="2" id="KW-1185">Reference proteome</keyword>
<evidence type="ECO:0000313" key="2">
    <source>
        <dbReference type="Proteomes" id="UP000694846"/>
    </source>
</evidence>
<organism evidence="2 3">
    <name type="scientific">Sipha flava</name>
    <name type="common">yellow sugarcane aphid</name>
    <dbReference type="NCBI Taxonomy" id="143950"/>
    <lineage>
        <taxon>Eukaryota</taxon>
        <taxon>Metazoa</taxon>
        <taxon>Ecdysozoa</taxon>
        <taxon>Arthropoda</taxon>
        <taxon>Hexapoda</taxon>
        <taxon>Insecta</taxon>
        <taxon>Pterygota</taxon>
        <taxon>Neoptera</taxon>
        <taxon>Paraneoptera</taxon>
        <taxon>Hemiptera</taxon>
        <taxon>Sternorrhyncha</taxon>
        <taxon>Aphidomorpha</taxon>
        <taxon>Aphidoidea</taxon>
        <taxon>Aphididae</taxon>
        <taxon>Sipha</taxon>
    </lineage>
</organism>
<feature type="region of interest" description="Disordered" evidence="1">
    <location>
        <begin position="174"/>
        <end position="200"/>
    </location>
</feature>
<protein>
    <submittedName>
        <fullName evidence="3">Outer dense fiber protein 3-like</fullName>
    </submittedName>
</protein>
<dbReference type="GeneID" id="112685460"/>